<keyword evidence="2" id="KW-1185">Reference proteome</keyword>
<dbReference type="AlphaFoldDB" id="A0AAE3UIJ0"/>
<dbReference type="EMBL" id="JASJOU010000025">
    <property type="protein sequence ID" value="MDJ1506655.1"/>
    <property type="molecule type" value="Genomic_DNA"/>
</dbReference>
<organism evidence="1 2">
    <name type="scientific">Xanthocytophaga agilis</name>
    <dbReference type="NCBI Taxonomy" id="3048010"/>
    <lineage>
        <taxon>Bacteria</taxon>
        <taxon>Pseudomonadati</taxon>
        <taxon>Bacteroidota</taxon>
        <taxon>Cytophagia</taxon>
        <taxon>Cytophagales</taxon>
        <taxon>Rhodocytophagaceae</taxon>
        <taxon>Xanthocytophaga</taxon>
    </lineage>
</organism>
<sequence>MPSFQNRLKSIAFLKVRHQSDNTPSDPIPDSQTYSCISAHAPHFVAGWTIPDGSLNDRSRLPIYHLAPLKFKTG</sequence>
<gene>
    <name evidence="1" type="ORF">QNI22_38800</name>
</gene>
<name>A0AAE3UIJ0_9BACT</name>
<reference evidence="1" key="1">
    <citation type="submission" date="2023-05" db="EMBL/GenBank/DDBJ databases">
        <authorList>
            <person name="Zhang X."/>
        </authorList>
    </citation>
    <scope>NUCLEOTIDE SEQUENCE</scope>
    <source>
        <strain evidence="1">BD1B2-1</strain>
    </source>
</reference>
<comment type="caution">
    <text evidence="1">The sequence shown here is derived from an EMBL/GenBank/DDBJ whole genome shotgun (WGS) entry which is preliminary data.</text>
</comment>
<dbReference type="Proteomes" id="UP001232063">
    <property type="component" value="Unassembled WGS sequence"/>
</dbReference>
<evidence type="ECO:0000313" key="2">
    <source>
        <dbReference type="Proteomes" id="UP001232063"/>
    </source>
</evidence>
<accession>A0AAE3UIJ0</accession>
<proteinExistence type="predicted"/>
<evidence type="ECO:0000313" key="1">
    <source>
        <dbReference type="EMBL" id="MDJ1506655.1"/>
    </source>
</evidence>
<dbReference type="RefSeq" id="WP_314519749.1">
    <property type="nucleotide sequence ID" value="NZ_JASJOU010000025.1"/>
</dbReference>
<protein>
    <submittedName>
        <fullName evidence="1">Uncharacterized protein</fullName>
    </submittedName>
</protein>